<keyword evidence="1" id="KW-1133">Transmembrane helix</keyword>
<reference evidence="2" key="1">
    <citation type="submission" date="2016-10" db="EMBL/GenBank/DDBJ databases">
        <title>Sequence of Gallionella enrichment culture.</title>
        <authorList>
            <person name="Poehlein A."/>
            <person name="Muehling M."/>
            <person name="Daniel R."/>
        </authorList>
    </citation>
    <scope>NUCLEOTIDE SEQUENCE</scope>
</reference>
<name>A0A1J5PKE3_9ZZZZ</name>
<evidence type="ECO:0000256" key="1">
    <source>
        <dbReference type="SAM" id="Phobius"/>
    </source>
</evidence>
<dbReference type="AlphaFoldDB" id="A0A1J5PKE3"/>
<protein>
    <submittedName>
        <fullName evidence="2">Uncharacterized protein</fullName>
    </submittedName>
</protein>
<evidence type="ECO:0000313" key="2">
    <source>
        <dbReference type="EMBL" id="OIQ68036.1"/>
    </source>
</evidence>
<feature type="transmembrane region" description="Helical" evidence="1">
    <location>
        <begin position="6"/>
        <end position="26"/>
    </location>
</feature>
<comment type="caution">
    <text evidence="2">The sequence shown here is derived from an EMBL/GenBank/DDBJ whole genome shotgun (WGS) entry which is preliminary data.</text>
</comment>
<gene>
    <name evidence="2" type="ORF">GALL_503760</name>
</gene>
<proteinExistence type="predicted"/>
<keyword evidence="1" id="KW-0472">Membrane</keyword>
<organism evidence="2">
    <name type="scientific">mine drainage metagenome</name>
    <dbReference type="NCBI Taxonomy" id="410659"/>
    <lineage>
        <taxon>unclassified sequences</taxon>
        <taxon>metagenomes</taxon>
        <taxon>ecological metagenomes</taxon>
    </lineage>
</organism>
<dbReference type="EMBL" id="MLJW01005543">
    <property type="protein sequence ID" value="OIQ68036.1"/>
    <property type="molecule type" value="Genomic_DNA"/>
</dbReference>
<sequence length="65" mass="6927">MKVVRISEYVTAMAAASVAVAIPSVMENRMMKTTIKPGMEAMKACSTAFQPGNFSTMVEPSARLG</sequence>
<keyword evidence="1" id="KW-0812">Transmembrane</keyword>
<accession>A0A1J5PKE3</accession>